<dbReference type="InterPro" id="IPR016181">
    <property type="entry name" value="Acyl_CoA_acyltransferase"/>
</dbReference>
<reference evidence="4 5" key="1">
    <citation type="submission" date="2024-02" db="EMBL/GenBank/DDBJ databases">
        <title>Rhodopirellula caenicola NBRC 110016.</title>
        <authorList>
            <person name="Ichikawa N."/>
            <person name="Katano-Makiyama Y."/>
            <person name="Hidaka K."/>
        </authorList>
    </citation>
    <scope>NUCLEOTIDE SEQUENCE [LARGE SCALE GENOMIC DNA]</scope>
    <source>
        <strain evidence="4 5">NBRC 110016</strain>
    </source>
</reference>
<accession>A0ABP9W151</accession>
<dbReference type="PANTHER" id="PTHR43877">
    <property type="entry name" value="AMINOALKYLPHOSPHONATE N-ACETYLTRANSFERASE-RELATED-RELATED"/>
    <property type="match status" value="1"/>
</dbReference>
<dbReference type="RefSeq" id="WP_345689527.1">
    <property type="nucleotide sequence ID" value="NZ_BAABRO010000036.1"/>
</dbReference>
<dbReference type="Proteomes" id="UP001416858">
    <property type="component" value="Unassembled WGS sequence"/>
</dbReference>
<protein>
    <recommendedName>
        <fullName evidence="3">N-acetyltransferase domain-containing protein</fullName>
    </recommendedName>
</protein>
<sequence length="185" mass="19965">MKLVIRKAEREDAIAVWDIRNAAILAQCTGHYPEEQLLAWTAGEMTDAFAEIVARRWYVATVDGSVVGTGMLDCSTGRVDAIFVRPDQMGCGVGRAILAHLECLATKLGLRQLTLDSTLNAAPFYRQCGFVGDQRSVYESPRGISLACIPMVKQLVAPIIAGEQTGAVETSASSNLKPKLTPRSP</sequence>
<dbReference type="PROSITE" id="PS51186">
    <property type="entry name" value="GNAT"/>
    <property type="match status" value="1"/>
</dbReference>
<evidence type="ECO:0000256" key="1">
    <source>
        <dbReference type="ARBA" id="ARBA00022679"/>
    </source>
</evidence>
<keyword evidence="1" id="KW-0808">Transferase</keyword>
<name>A0ABP9W151_9BACT</name>
<evidence type="ECO:0000256" key="2">
    <source>
        <dbReference type="ARBA" id="ARBA00023315"/>
    </source>
</evidence>
<keyword evidence="5" id="KW-1185">Reference proteome</keyword>
<dbReference type="Pfam" id="PF13508">
    <property type="entry name" value="Acetyltransf_7"/>
    <property type="match status" value="1"/>
</dbReference>
<organism evidence="4 5">
    <name type="scientific">Novipirellula caenicola</name>
    <dbReference type="NCBI Taxonomy" id="1536901"/>
    <lineage>
        <taxon>Bacteria</taxon>
        <taxon>Pseudomonadati</taxon>
        <taxon>Planctomycetota</taxon>
        <taxon>Planctomycetia</taxon>
        <taxon>Pirellulales</taxon>
        <taxon>Pirellulaceae</taxon>
        <taxon>Novipirellula</taxon>
    </lineage>
</organism>
<dbReference type="PANTHER" id="PTHR43877:SF2">
    <property type="entry name" value="AMINOALKYLPHOSPHONATE N-ACETYLTRANSFERASE-RELATED"/>
    <property type="match status" value="1"/>
</dbReference>
<dbReference type="SUPFAM" id="SSF55729">
    <property type="entry name" value="Acyl-CoA N-acyltransferases (Nat)"/>
    <property type="match status" value="1"/>
</dbReference>
<dbReference type="Gene3D" id="3.40.630.30">
    <property type="match status" value="1"/>
</dbReference>
<proteinExistence type="predicted"/>
<dbReference type="InterPro" id="IPR000182">
    <property type="entry name" value="GNAT_dom"/>
</dbReference>
<evidence type="ECO:0000313" key="4">
    <source>
        <dbReference type="EMBL" id="GAA5511111.1"/>
    </source>
</evidence>
<dbReference type="CDD" id="cd04301">
    <property type="entry name" value="NAT_SF"/>
    <property type="match status" value="1"/>
</dbReference>
<keyword evidence="2" id="KW-0012">Acyltransferase</keyword>
<comment type="caution">
    <text evidence="4">The sequence shown here is derived from an EMBL/GenBank/DDBJ whole genome shotgun (WGS) entry which is preliminary data.</text>
</comment>
<evidence type="ECO:0000259" key="3">
    <source>
        <dbReference type="PROSITE" id="PS51186"/>
    </source>
</evidence>
<feature type="domain" description="N-acetyltransferase" evidence="3">
    <location>
        <begin position="3"/>
        <end position="156"/>
    </location>
</feature>
<dbReference type="InterPro" id="IPR050832">
    <property type="entry name" value="Bact_Acetyltransf"/>
</dbReference>
<dbReference type="EMBL" id="BAABRO010000036">
    <property type="protein sequence ID" value="GAA5511111.1"/>
    <property type="molecule type" value="Genomic_DNA"/>
</dbReference>
<evidence type="ECO:0000313" key="5">
    <source>
        <dbReference type="Proteomes" id="UP001416858"/>
    </source>
</evidence>
<gene>
    <name evidence="4" type="ORF">Rcae01_06624</name>
</gene>